<dbReference type="EMBL" id="CP036261">
    <property type="protein sequence ID" value="QDS88842.1"/>
    <property type="molecule type" value="Genomic_DNA"/>
</dbReference>
<accession>A0A517M1U0</accession>
<sequence>MFWRFDWGQALLKSMPVPIRPLTRWRFVLVLLRTVPVETDAVPASESVSIFPVGATHLLFRRPRSHPNAMVGLSADAIEFVGRPPARQIIAGFLTPTLQKND</sequence>
<name>A0A517M1U0_9BACT</name>
<evidence type="ECO:0000313" key="1">
    <source>
        <dbReference type="EMBL" id="QDS88842.1"/>
    </source>
</evidence>
<protein>
    <submittedName>
        <fullName evidence="1">Uncharacterized protein</fullName>
    </submittedName>
</protein>
<organism evidence="1 2">
    <name type="scientific">Rosistilla ulvae</name>
    <dbReference type="NCBI Taxonomy" id="1930277"/>
    <lineage>
        <taxon>Bacteria</taxon>
        <taxon>Pseudomonadati</taxon>
        <taxon>Planctomycetota</taxon>
        <taxon>Planctomycetia</taxon>
        <taxon>Pirellulales</taxon>
        <taxon>Pirellulaceae</taxon>
        <taxon>Rosistilla</taxon>
    </lineage>
</organism>
<gene>
    <name evidence="1" type="ORF">EC9_30370</name>
</gene>
<dbReference type="AlphaFoldDB" id="A0A517M1U0"/>
<dbReference type="Proteomes" id="UP000319557">
    <property type="component" value="Chromosome"/>
</dbReference>
<reference evidence="1 2" key="1">
    <citation type="submission" date="2019-02" db="EMBL/GenBank/DDBJ databases">
        <title>Deep-cultivation of Planctomycetes and their phenomic and genomic characterization uncovers novel biology.</title>
        <authorList>
            <person name="Wiegand S."/>
            <person name="Jogler M."/>
            <person name="Boedeker C."/>
            <person name="Pinto D."/>
            <person name="Vollmers J."/>
            <person name="Rivas-Marin E."/>
            <person name="Kohn T."/>
            <person name="Peeters S.H."/>
            <person name="Heuer A."/>
            <person name="Rast P."/>
            <person name="Oberbeckmann S."/>
            <person name="Bunk B."/>
            <person name="Jeske O."/>
            <person name="Meyerdierks A."/>
            <person name="Storesund J.E."/>
            <person name="Kallscheuer N."/>
            <person name="Luecker S."/>
            <person name="Lage O.M."/>
            <person name="Pohl T."/>
            <person name="Merkel B.J."/>
            <person name="Hornburger P."/>
            <person name="Mueller R.-W."/>
            <person name="Bruemmer F."/>
            <person name="Labrenz M."/>
            <person name="Spormann A.M."/>
            <person name="Op den Camp H."/>
            <person name="Overmann J."/>
            <person name="Amann R."/>
            <person name="Jetten M.S.M."/>
            <person name="Mascher T."/>
            <person name="Medema M.H."/>
            <person name="Devos D.P."/>
            <person name="Kaster A.-K."/>
            <person name="Ovreas L."/>
            <person name="Rohde M."/>
            <person name="Galperin M.Y."/>
            <person name="Jogler C."/>
        </authorList>
    </citation>
    <scope>NUCLEOTIDE SEQUENCE [LARGE SCALE GENOMIC DNA]</scope>
    <source>
        <strain evidence="1 2">EC9</strain>
    </source>
</reference>
<keyword evidence="2" id="KW-1185">Reference proteome</keyword>
<proteinExistence type="predicted"/>
<dbReference type="KEGG" id="ruv:EC9_30370"/>
<evidence type="ECO:0000313" key="2">
    <source>
        <dbReference type="Proteomes" id="UP000319557"/>
    </source>
</evidence>